<evidence type="ECO:0008006" key="4">
    <source>
        <dbReference type="Google" id="ProtNLM"/>
    </source>
</evidence>
<comment type="caution">
    <text evidence="2">The sequence shown here is derived from an EMBL/GenBank/DDBJ whole genome shotgun (WGS) entry which is preliminary data.</text>
</comment>
<dbReference type="EMBL" id="AVOT02088384">
    <property type="protein sequence ID" value="MBW0571549.1"/>
    <property type="molecule type" value="Genomic_DNA"/>
</dbReference>
<evidence type="ECO:0000256" key="1">
    <source>
        <dbReference type="SAM" id="MobiDB-lite"/>
    </source>
</evidence>
<gene>
    <name evidence="2" type="ORF">O181_111264</name>
</gene>
<dbReference type="AlphaFoldDB" id="A0A9Q3PRM5"/>
<dbReference type="Proteomes" id="UP000765509">
    <property type="component" value="Unassembled WGS sequence"/>
</dbReference>
<protein>
    <recommendedName>
        <fullName evidence="4">Transposase Tc1-like domain-containing protein</fullName>
    </recommendedName>
</protein>
<organism evidence="2 3">
    <name type="scientific">Austropuccinia psidii MF-1</name>
    <dbReference type="NCBI Taxonomy" id="1389203"/>
    <lineage>
        <taxon>Eukaryota</taxon>
        <taxon>Fungi</taxon>
        <taxon>Dikarya</taxon>
        <taxon>Basidiomycota</taxon>
        <taxon>Pucciniomycotina</taxon>
        <taxon>Pucciniomycetes</taxon>
        <taxon>Pucciniales</taxon>
        <taxon>Sphaerophragmiaceae</taxon>
        <taxon>Austropuccinia</taxon>
    </lineage>
</organism>
<name>A0A9Q3PRM5_9BASI</name>
<accession>A0A9Q3PRM5</accession>
<evidence type="ECO:0000313" key="2">
    <source>
        <dbReference type="EMBL" id="MBW0571549.1"/>
    </source>
</evidence>
<keyword evidence="3" id="KW-1185">Reference proteome</keyword>
<reference evidence="2" key="1">
    <citation type="submission" date="2021-03" db="EMBL/GenBank/DDBJ databases">
        <title>Draft genome sequence of rust myrtle Austropuccinia psidii MF-1, a brazilian biotype.</title>
        <authorList>
            <person name="Quecine M.C."/>
            <person name="Pachon D.M.R."/>
            <person name="Bonatelli M.L."/>
            <person name="Correr F.H."/>
            <person name="Franceschini L.M."/>
            <person name="Leite T.F."/>
            <person name="Margarido G.R.A."/>
            <person name="Almeida C.A."/>
            <person name="Ferrarezi J.A."/>
            <person name="Labate C.A."/>
        </authorList>
    </citation>
    <scope>NUCLEOTIDE SEQUENCE</scope>
    <source>
        <strain evidence="2">MF-1</strain>
    </source>
</reference>
<evidence type="ECO:0000313" key="3">
    <source>
        <dbReference type="Proteomes" id="UP000765509"/>
    </source>
</evidence>
<sequence>MKLNDRDWQQLSRIITQYQRLTVSQVASLMTFLVSTQTIQREIHKLGKHSQIAPKKPYFQRQLAFAQAHRHWTDELAFELGKRVDQVRVWCMHNHFLGWSHEFARNGPTGLPPCSSPLHRANGASPGDKRLTSPPANGRQCANLHGSFQKSMTQTKWGIQDGVSSTFTRPQSNRKYLEIHEKPNSKALPTSKFGGT</sequence>
<proteinExistence type="predicted"/>
<feature type="region of interest" description="Disordered" evidence="1">
    <location>
        <begin position="119"/>
        <end position="138"/>
    </location>
</feature>